<dbReference type="EMBL" id="HBGA01101216">
    <property type="protein sequence ID" value="CAD9026576.1"/>
    <property type="molecule type" value="Transcribed_RNA"/>
</dbReference>
<dbReference type="PANTHER" id="PTHR31086">
    <property type="entry name" value="ALUMINUM-ACTIVATED MALATE TRANSPORTER 10"/>
    <property type="match status" value="1"/>
</dbReference>
<organism evidence="10">
    <name type="scientific">Eutreptiella gymnastica</name>
    <dbReference type="NCBI Taxonomy" id="73025"/>
    <lineage>
        <taxon>Eukaryota</taxon>
        <taxon>Discoba</taxon>
        <taxon>Euglenozoa</taxon>
        <taxon>Euglenida</taxon>
        <taxon>Spirocuta</taxon>
        <taxon>Euglenophyceae</taxon>
        <taxon>Eutreptiales</taxon>
        <taxon>Eutreptiaceae</taxon>
        <taxon>Eutreptiella</taxon>
    </lineage>
</organism>
<evidence type="ECO:0000313" key="10">
    <source>
        <dbReference type="EMBL" id="CAD9026576.1"/>
    </source>
</evidence>
<comment type="similarity">
    <text evidence="2">Belongs to the aromatic acid exporter (TC 2.A.85) family.</text>
</comment>
<gene>
    <name evidence="10" type="ORF">EGYM00392_LOCUS37706</name>
</gene>
<keyword evidence="5 9" id="KW-1133">Transmembrane helix</keyword>
<dbReference type="AlphaFoldDB" id="A0A7S1NLC0"/>
<dbReference type="GO" id="GO:0016020">
    <property type="term" value="C:membrane"/>
    <property type="evidence" value="ECO:0007669"/>
    <property type="project" value="UniProtKB-SubCell"/>
</dbReference>
<dbReference type="GO" id="GO:0034220">
    <property type="term" value="P:monoatomic ion transmembrane transport"/>
    <property type="evidence" value="ECO:0007669"/>
    <property type="project" value="UniProtKB-KW"/>
</dbReference>
<evidence type="ECO:0000256" key="1">
    <source>
        <dbReference type="ARBA" id="ARBA00004141"/>
    </source>
</evidence>
<feature type="transmembrane region" description="Helical" evidence="9">
    <location>
        <begin position="58"/>
        <end position="78"/>
    </location>
</feature>
<evidence type="ECO:0000256" key="9">
    <source>
        <dbReference type="SAM" id="Phobius"/>
    </source>
</evidence>
<evidence type="ECO:0000256" key="5">
    <source>
        <dbReference type="ARBA" id="ARBA00022989"/>
    </source>
</evidence>
<feature type="transmembrane region" description="Helical" evidence="9">
    <location>
        <begin position="28"/>
        <end position="46"/>
    </location>
</feature>
<keyword evidence="8" id="KW-0407">Ion channel</keyword>
<dbReference type="Pfam" id="PF11744">
    <property type="entry name" value="ALMT"/>
    <property type="match status" value="1"/>
</dbReference>
<reference evidence="10" key="1">
    <citation type="submission" date="2021-01" db="EMBL/GenBank/DDBJ databases">
        <authorList>
            <person name="Corre E."/>
            <person name="Pelletier E."/>
            <person name="Niang G."/>
            <person name="Scheremetjew M."/>
            <person name="Finn R."/>
            <person name="Kale V."/>
            <person name="Holt S."/>
            <person name="Cochrane G."/>
            <person name="Meng A."/>
            <person name="Brown T."/>
            <person name="Cohen L."/>
        </authorList>
    </citation>
    <scope>NUCLEOTIDE SEQUENCE</scope>
    <source>
        <strain evidence="10">NIES-381</strain>
    </source>
</reference>
<dbReference type="InterPro" id="IPR020966">
    <property type="entry name" value="ALMT"/>
</dbReference>
<evidence type="ECO:0000256" key="2">
    <source>
        <dbReference type="ARBA" id="ARBA00007079"/>
    </source>
</evidence>
<evidence type="ECO:0000256" key="7">
    <source>
        <dbReference type="ARBA" id="ARBA00023136"/>
    </source>
</evidence>
<name>A0A7S1NLC0_9EUGL</name>
<evidence type="ECO:0000256" key="6">
    <source>
        <dbReference type="ARBA" id="ARBA00023065"/>
    </source>
</evidence>
<accession>A0A7S1NLC0</accession>
<keyword evidence="6" id="KW-0406">Ion transport</keyword>
<evidence type="ECO:0000256" key="3">
    <source>
        <dbReference type="ARBA" id="ARBA00022448"/>
    </source>
</evidence>
<keyword evidence="4 9" id="KW-0812">Transmembrane</keyword>
<proteinExistence type="inferred from homology"/>
<comment type="subcellular location">
    <subcellularLocation>
        <location evidence="1">Membrane</location>
        <topology evidence="1">Multi-pass membrane protein</topology>
    </subcellularLocation>
</comment>
<protein>
    <submittedName>
        <fullName evidence="10">Uncharacterized protein</fullName>
    </submittedName>
</protein>
<keyword evidence="7 9" id="KW-0472">Membrane</keyword>
<dbReference type="GO" id="GO:0015743">
    <property type="term" value="P:malate transport"/>
    <property type="evidence" value="ECO:0007669"/>
    <property type="project" value="InterPro"/>
</dbReference>
<sequence>MLVLLVTTVSGWVYYGRARKWAPDYDYAFFVVVMTYDYLLLASYRYHDNDRDILFTWYRMLAILIAVAIVLFMSIVVFPEYSGDSLLQALPEWTEKTAMCVEATIGHWAEGQQLPGRLELSVSGKAEWDTVWQSLMVPKSRLCTKTELKEATLQS</sequence>
<evidence type="ECO:0000256" key="8">
    <source>
        <dbReference type="ARBA" id="ARBA00023303"/>
    </source>
</evidence>
<evidence type="ECO:0000256" key="4">
    <source>
        <dbReference type="ARBA" id="ARBA00022692"/>
    </source>
</evidence>
<keyword evidence="3" id="KW-0813">Transport</keyword>